<evidence type="ECO:0000313" key="2">
    <source>
        <dbReference type="WBParaSite" id="PS1159_v2.g11254.t1"/>
    </source>
</evidence>
<accession>A0AC35EW03</accession>
<dbReference type="WBParaSite" id="PS1159_v2.g11254.t1">
    <property type="protein sequence ID" value="PS1159_v2.g11254.t1"/>
    <property type="gene ID" value="PS1159_v2.g11254"/>
</dbReference>
<proteinExistence type="predicted"/>
<organism evidence="1 2">
    <name type="scientific">Panagrolaimus sp. PS1159</name>
    <dbReference type="NCBI Taxonomy" id="55785"/>
    <lineage>
        <taxon>Eukaryota</taxon>
        <taxon>Metazoa</taxon>
        <taxon>Ecdysozoa</taxon>
        <taxon>Nematoda</taxon>
        <taxon>Chromadorea</taxon>
        <taxon>Rhabditida</taxon>
        <taxon>Tylenchina</taxon>
        <taxon>Panagrolaimomorpha</taxon>
        <taxon>Panagrolaimoidea</taxon>
        <taxon>Panagrolaimidae</taxon>
        <taxon>Panagrolaimus</taxon>
    </lineage>
</organism>
<name>A0AC35EW03_9BILA</name>
<dbReference type="Proteomes" id="UP000887580">
    <property type="component" value="Unplaced"/>
</dbReference>
<protein>
    <submittedName>
        <fullName evidence="2">Uncharacterized protein</fullName>
    </submittedName>
</protein>
<reference evidence="2" key="1">
    <citation type="submission" date="2022-11" db="UniProtKB">
        <authorList>
            <consortium name="WormBaseParasite"/>
        </authorList>
    </citation>
    <scope>IDENTIFICATION</scope>
</reference>
<sequence>MTTTFDANILSDASQTFSNENSCKNTVYQIPSDDMTTIFDANILSDASQTCEYIFFAGTKSRREDLPFIWIHKISTTSNTSLTFLSTINKNELFKINDSEASQWQNIGIYTPALSVIVPPLTKFSIHFSNVYPQQPHYNTGNFQQKGIMTSPSYCGFMDTFFGSKLYNFQFADNTNVELNFIKFYGNNFPVLKIAEENKTYLKNVFRKNNRELF</sequence>
<evidence type="ECO:0000313" key="1">
    <source>
        <dbReference type="Proteomes" id="UP000887580"/>
    </source>
</evidence>